<proteinExistence type="evidence at transcript level"/>
<keyword evidence="2" id="KW-0482">Metalloprotease</keyword>
<accession>F0J8H2</accession>
<reference evidence="2" key="1">
    <citation type="journal article" date="2011" name="BMC Genomics">
        <title>A further insight into the sialome of the tropical bont tick, Amblyomma variegatum.</title>
        <authorList>
            <person name="Ribeiro J.M."/>
            <person name="Anderson J.M."/>
            <person name="Manoukis N.C."/>
            <person name="Meng Z."/>
            <person name="Francishetti I.M."/>
        </authorList>
    </citation>
    <scope>NUCLEOTIDE SEQUENCE</scope>
    <source>
        <strain evidence="2">Amb_var-1881</strain>
        <tissue evidence="2">Salivary gland</tissue>
    </source>
</reference>
<protein>
    <submittedName>
        <fullName evidence="2">Salivary gland metalloprotease</fullName>
    </submittedName>
</protein>
<keyword evidence="2" id="KW-0645">Protease</keyword>
<feature type="chain" id="PRO_5003250735" evidence="1">
    <location>
        <begin position="31"/>
        <end position="168"/>
    </location>
</feature>
<keyword evidence="2" id="KW-0378">Hydrolase</keyword>
<name>F0J8H2_AMBVA</name>
<feature type="non-terminal residue" evidence="2">
    <location>
        <position position="168"/>
    </location>
</feature>
<organism evidence="2">
    <name type="scientific">Amblyomma variegatum</name>
    <name type="common">Tropical bont tick</name>
    <dbReference type="NCBI Taxonomy" id="34610"/>
    <lineage>
        <taxon>Eukaryota</taxon>
        <taxon>Metazoa</taxon>
        <taxon>Ecdysozoa</taxon>
        <taxon>Arthropoda</taxon>
        <taxon>Chelicerata</taxon>
        <taxon>Arachnida</taxon>
        <taxon>Acari</taxon>
        <taxon>Parasitiformes</taxon>
        <taxon>Ixodida</taxon>
        <taxon>Ixodoidea</taxon>
        <taxon>Ixodidae</taxon>
        <taxon>Amblyomminae</taxon>
        <taxon>Amblyomma</taxon>
    </lineage>
</organism>
<evidence type="ECO:0000313" key="2">
    <source>
        <dbReference type="EMBL" id="DAA34197.1"/>
    </source>
</evidence>
<dbReference type="EMBL" id="BK007173">
    <property type="protein sequence ID" value="DAA34197.1"/>
    <property type="molecule type" value="mRNA"/>
</dbReference>
<dbReference type="AlphaFoldDB" id="F0J8H2"/>
<dbReference type="GO" id="GO:0006508">
    <property type="term" value="P:proteolysis"/>
    <property type="evidence" value="ECO:0007669"/>
    <property type="project" value="UniProtKB-KW"/>
</dbReference>
<feature type="signal peptide" evidence="1">
    <location>
        <begin position="1"/>
        <end position="30"/>
    </location>
</feature>
<keyword evidence="1" id="KW-0732">Signal</keyword>
<sequence length="168" mass="18771">MLDVTGFFPRCGKHFLLATIASALAAVSYSKEITEGVIVYPLLYEGRKDTSEKVLMIQDGYSLTLRKASVLSRRLLLQDIRDEGIDETYVEGAFYERHLYQDTDGQASLIVKPQASGHYDVVRNLTGDEWLVTQVSLRTQQLNIPGFIALTAIAGSFTMNESYVKLLT</sequence>
<dbReference type="GO" id="GO:0008237">
    <property type="term" value="F:metallopeptidase activity"/>
    <property type="evidence" value="ECO:0007669"/>
    <property type="project" value="UniProtKB-KW"/>
</dbReference>
<evidence type="ECO:0000256" key="1">
    <source>
        <dbReference type="SAM" id="SignalP"/>
    </source>
</evidence>